<dbReference type="EMBL" id="JWLW01000065">
    <property type="protein sequence ID" value="KHT44937.1"/>
    <property type="molecule type" value="Genomic_DNA"/>
</dbReference>
<evidence type="ECO:0000313" key="2">
    <source>
        <dbReference type="Proteomes" id="UP000031197"/>
    </source>
</evidence>
<name>A0A0B3Y7G3_9ALTE</name>
<evidence type="ECO:0000313" key="1">
    <source>
        <dbReference type="EMBL" id="KHT44937.1"/>
    </source>
</evidence>
<proteinExistence type="predicted"/>
<dbReference type="Proteomes" id="UP000031197">
    <property type="component" value="Unassembled WGS sequence"/>
</dbReference>
<dbReference type="AlphaFoldDB" id="A0A0B3Y7G3"/>
<organism evidence="1 2">
    <name type="scientific">Alteromonas marina</name>
    <dbReference type="NCBI Taxonomy" id="203795"/>
    <lineage>
        <taxon>Bacteria</taxon>
        <taxon>Pseudomonadati</taxon>
        <taxon>Pseudomonadota</taxon>
        <taxon>Gammaproteobacteria</taxon>
        <taxon>Alteromonadales</taxon>
        <taxon>Alteromonadaceae</taxon>
        <taxon>Alteromonas/Salinimonas group</taxon>
        <taxon>Alteromonas</taxon>
    </lineage>
</organism>
<accession>A0A0B3Y7G3</accession>
<comment type="caution">
    <text evidence="1">The sequence shown here is derived from an EMBL/GenBank/DDBJ whole genome shotgun (WGS) entry which is preliminary data.</text>
</comment>
<protein>
    <submittedName>
        <fullName evidence="1">Uncharacterized protein</fullName>
    </submittedName>
</protein>
<sequence>MTKIEHLLKFIRFLLFVPLITTLSKQSHADYLQGCDDPEYLEYIDQRFTYLDSRNRRLLNDTLQDYQLSLSNHSNPYKVLNVLSRHIKYSAQFEPIEIAEFKIERAFDVANKMSIEQQIAGDVYDGFSSENHSVDIARAWIAYRKGDLKKAFNALHNSINDIDSAFLSAFGPDFDLVRQLYNDGYVEPVVAYIKKTELFWIGKRPNTLRSAWLNMIKAGCKIQFDSIDTIKAKQLGLTVIDVQKALGFD</sequence>
<reference evidence="1 2" key="1">
    <citation type="submission" date="2014-12" db="EMBL/GenBank/DDBJ databases">
        <title>Genome sequencing of Alteromonas marina AD001.</title>
        <authorList>
            <person name="Adrian T.G.S."/>
            <person name="Chan K.G."/>
        </authorList>
    </citation>
    <scope>NUCLEOTIDE SEQUENCE [LARGE SCALE GENOMIC DNA]</scope>
    <source>
        <strain evidence="1 2">AD001</strain>
    </source>
</reference>
<gene>
    <name evidence="1" type="ORF">RJ41_15290</name>
</gene>
<dbReference type="OrthoDB" id="6321248at2"/>
<keyword evidence="2" id="KW-1185">Reference proteome</keyword>